<dbReference type="Pfam" id="PF01594">
    <property type="entry name" value="AI-2E_transport"/>
    <property type="match status" value="1"/>
</dbReference>
<evidence type="ECO:0000256" key="7">
    <source>
        <dbReference type="ARBA" id="ARBA00023136"/>
    </source>
</evidence>
<comment type="subcellular location">
    <subcellularLocation>
        <location evidence="1">Cell membrane</location>
        <topology evidence="1">Multi-pass membrane protein</topology>
    </subcellularLocation>
</comment>
<dbReference type="GO" id="GO:0055085">
    <property type="term" value="P:transmembrane transport"/>
    <property type="evidence" value="ECO:0007669"/>
    <property type="project" value="TreeGrafter"/>
</dbReference>
<sequence length="272" mass="30504">VPMKFMERHLFEKAQKKGNKVAQRLGRPVSLVLSILFVIAVILLVVLVVAPELGSTFVSVVRRIEWSIPHFQKWLSETFQSDSPIVEWANSINFQPREMINSALGILKSGVDNILSSTITVTMGILSTAMNVGIGFIFACYVLLQKERLIFQVEKAFYALFPKNAVEYCIHVFTLANKTFANFITGQCIEAVILGSMFFVTMTIFRFPYALLVGVLISFTALIPVFGGFIGCWVGFFLILMVSPMKALMFLIMFLILQQIEGNLIYPHVVGN</sequence>
<evidence type="ECO:0000256" key="6">
    <source>
        <dbReference type="ARBA" id="ARBA00022989"/>
    </source>
</evidence>
<evidence type="ECO:0000256" key="8">
    <source>
        <dbReference type="SAM" id="Phobius"/>
    </source>
</evidence>
<evidence type="ECO:0000313" key="9">
    <source>
        <dbReference type="EMBL" id="EJW97821.1"/>
    </source>
</evidence>
<gene>
    <name evidence="9" type="ORF">EVA_14072</name>
</gene>
<dbReference type="PANTHER" id="PTHR21716">
    <property type="entry name" value="TRANSMEMBRANE PROTEIN"/>
    <property type="match status" value="1"/>
</dbReference>
<evidence type="ECO:0000256" key="3">
    <source>
        <dbReference type="ARBA" id="ARBA00022448"/>
    </source>
</evidence>
<comment type="caution">
    <text evidence="9">The sequence shown here is derived from an EMBL/GenBank/DDBJ whole genome shotgun (WGS) entry which is preliminary data.</text>
</comment>
<dbReference type="EMBL" id="AMCI01004569">
    <property type="protein sequence ID" value="EJW97821.1"/>
    <property type="molecule type" value="Genomic_DNA"/>
</dbReference>
<feature type="transmembrane region" description="Helical" evidence="8">
    <location>
        <begin position="207"/>
        <end position="230"/>
    </location>
</feature>
<evidence type="ECO:0000256" key="1">
    <source>
        <dbReference type="ARBA" id="ARBA00004651"/>
    </source>
</evidence>
<dbReference type="GO" id="GO:0005886">
    <property type="term" value="C:plasma membrane"/>
    <property type="evidence" value="ECO:0007669"/>
    <property type="project" value="UniProtKB-SubCell"/>
</dbReference>
<feature type="transmembrane region" description="Helical" evidence="8">
    <location>
        <begin position="236"/>
        <end position="257"/>
    </location>
</feature>
<name>J9FS92_9ZZZZ</name>
<evidence type="ECO:0000256" key="5">
    <source>
        <dbReference type="ARBA" id="ARBA00022692"/>
    </source>
</evidence>
<comment type="similarity">
    <text evidence="2">Belongs to the autoinducer-2 exporter (AI-2E) (TC 2.A.86) family.</text>
</comment>
<feature type="transmembrane region" description="Helical" evidence="8">
    <location>
        <begin position="180"/>
        <end position="200"/>
    </location>
</feature>
<dbReference type="PANTHER" id="PTHR21716:SF53">
    <property type="entry name" value="PERMEASE PERM-RELATED"/>
    <property type="match status" value="1"/>
</dbReference>
<keyword evidence="5 8" id="KW-0812">Transmembrane</keyword>
<evidence type="ECO:0000256" key="2">
    <source>
        <dbReference type="ARBA" id="ARBA00009773"/>
    </source>
</evidence>
<feature type="transmembrane region" description="Helical" evidence="8">
    <location>
        <begin position="29"/>
        <end position="50"/>
    </location>
</feature>
<reference evidence="9" key="1">
    <citation type="journal article" date="2012" name="PLoS ONE">
        <title>Gene sets for utilization of primary and secondary nutrition supplies in the distal gut of endangered iberian lynx.</title>
        <authorList>
            <person name="Alcaide M."/>
            <person name="Messina E."/>
            <person name="Richter M."/>
            <person name="Bargiela R."/>
            <person name="Peplies J."/>
            <person name="Huws S.A."/>
            <person name="Newbold C.J."/>
            <person name="Golyshin P.N."/>
            <person name="Simon M.A."/>
            <person name="Lopez G."/>
            <person name="Yakimov M.M."/>
            <person name="Ferrer M."/>
        </authorList>
    </citation>
    <scope>NUCLEOTIDE SEQUENCE</scope>
</reference>
<accession>J9FS92</accession>
<feature type="non-terminal residue" evidence="9">
    <location>
        <position position="1"/>
    </location>
</feature>
<keyword evidence="6 8" id="KW-1133">Transmembrane helix</keyword>
<protein>
    <submittedName>
        <fullName evidence="9">Permease</fullName>
    </submittedName>
</protein>
<organism evidence="9">
    <name type="scientific">gut metagenome</name>
    <dbReference type="NCBI Taxonomy" id="749906"/>
    <lineage>
        <taxon>unclassified sequences</taxon>
        <taxon>metagenomes</taxon>
        <taxon>organismal metagenomes</taxon>
    </lineage>
</organism>
<keyword evidence="7 8" id="KW-0472">Membrane</keyword>
<feature type="transmembrane region" description="Helical" evidence="8">
    <location>
        <begin position="119"/>
        <end position="144"/>
    </location>
</feature>
<dbReference type="InterPro" id="IPR002549">
    <property type="entry name" value="AI-2E-like"/>
</dbReference>
<proteinExistence type="inferred from homology"/>
<feature type="non-terminal residue" evidence="9">
    <location>
        <position position="272"/>
    </location>
</feature>
<evidence type="ECO:0000256" key="4">
    <source>
        <dbReference type="ARBA" id="ARBA00022475"/>
    </source>
</evidence>
<keyword evidence="3" id="KW-0813">Transport</keyword>
<keyword evidence="4" id="KW-1003">Cell membrane</keyword>
<dbReference type="AlphaFoldDB" id="J9FS92"/>